<organism evidence="2 3">
    <name type="scientific">Clostridium lentum</name>
    <dbReference type="NCBI Taxonomy" id="2763037"/>
    <lineage>
        <taxon>Bacteria</taxon>
        <taxon>Bacillati</taxon>
        <taxon>Bacillota</taxon>
        <taxon>Clostridia</taxon>
        <taxon>Eubacteriales</taxon>
        <taxon>Clostridiaceae</taxon>
        <taxon>Clostridium</taxon>
    </lineage>
</organism>
<keyword evidence="1" id="KW-1133">Transmembrane helix</keyword>
<proteinExistence type="predicted"/>
<evidence type="ECO:0000313" key="3">
    <source>
        <dbReference type="Proteomes" id="UP000662088"/>
    </source>
</evidence>
<gene>
    <name evidence="2" type="ORF">H8R92_04865</name>
</gene>
<name>A0A8I0AC87_9CLOT</name>
<feature type="transmembrane region" description="Helical" evidence="1">
    <location>
        <begin position="38"/>
        <end position="68"/>
    </location>
</feature>
<keyword evidence="3" id="KW-1185">Reference proteome</keyword>
<evidence type="ECO:0000256" key="1">
    <source>
        <dbReference type="SAM" id="Phobius"/>
    </source>
</evidence>
<dbReference type="EMBL" id="JACOOQ010000006">
    <property type="protein sequence ID" value="MBC5639769.1"/>
    <property type="molecule type" value="Genomic_DNA"/>
</dbReference>
<dbReference type="AlphaFoldDB" id="A0A8I0AC87"/>
<accession>A0A8I0AC87</accession>
<keyword evidence="1" id="KW-0472">Membrane</keyword>
<protein>
    <submittedName>
        <fullName evidence="2">Uncharacterized protein</fullName>
    </submittedName>
</protein>
<evidence type="ECO:0000313" key="2">
    <source>
        <dbReference type="EMBL" id="MBC5639769.1"/>
    </source>
</evidence>
<comment type="caution">
    <text evidence="2">The sequence shown here is derived from an EMBL/GenBank/DDBJ whole genome shotgun (WGS) entry which is preliminary data.</text>
</comment>
<dbReference type="RefSeq" id="WP_022212553.1">
    <property type="nucleotide sequence ID" value="NZ_JACOOQ010000006.1"/>
</dbReference>
<sequence>MSKKTDWGKVVRDTVNDVICAIKNSPKLPSTPNPRARICVLVLMILTLLLSGISFYSWLIIIMLFIILQFI</sequence>
<dbReference type="Proteomes" id="UP000662088">
    <property type="component" value="Unassembled WGS sequence"/>
</dbReference>
<keyword evidence="1" id="KW-0812">Transmembrane</keyword>
<reference evidence="2" key="1">
    <citation type="submission" date="2020-08" db="EMBL/GenBank/DDBJ databases">
        <title>Genome public.</title>
        <authorList>
            <person name="Liu C."/>
            <person name="Sun Q."/>
        </authorList>
    </citation>
    <scope>NUCLEOTIDE SEQUENCE</scope>
    <source>
        <strain evidence="2">NSJ-42</strain>
    </source>
</reference>